<dbReference type="EnsemblMetazoa" id="PPA15016.1">
    <property type="protein sequence ID" value="PPA15016.1"/>
    <property type="gene ID" value="WBGene00104570"/>
</dbReference>
<accession>A0A8R1YJ36</accession>
<name>A0A2A6BBP0_PRIPA</name>
<gene>
    <name evidence="1" type="primary">WBGene00104570</name>
</gene>
<evidence type="ECO:0000313" key="1">
    <source>
        <dbReference type="EnsemblMetazoa" id="PPA15016.1"/>
    </source>
</evidence>
<dbReference type="AlphaFoldDB" id="A0A2A6BBP0"/>
<dbReference type="Proteomes" id="UP000005239">
    <property type="component" value="Unassembled WGS sequence"/>
</dbReference>
<protein>
    <submittedName>
        <fullName evidence="1">Uncharacterized protein</fullName>
    </submittedName>
</protein>
<reference evidence="1" key="2">
    <citation type="submission" date="2022-06" db="UniProtKB">
        <authorList>
            <consortium name="EnsemblMetazoa"/>
        </authorList>
    </citation>
    <scope>IDENTIFICATION</scope>
    <source>
        <strain evidence="1">PS312</strain>
    </source>
</reference>
<reference evidence="2" key="1">
    <citation type="journal article" date="2008" name="Nat. Genet.">
        <title>The Pristionchus pacificus genome provides a unique perspective on nematode lifestyle and parasitism.</title>
        <authorList>
            <person name="Dieterich C."/>
            <person name="Clifton S.W."/>
            <person name="Schuster L.N."/>
            <person name="Chinwalla A."/>
            <person name="Delehaunty K."/>
            <person name="Dinkelacker I."/>
            <person name="Fulton L."/>
            <person name="Fulton R."/>
            <person name="Godfrey J."/>
            <person name="Minx P."/>
            <person name="Mitreva M."/>
            <person name="Roeseler W."/>
            <person name="Tian H."/>
            <person name="Witte H."/>
            <person name="Yang S.P."/>
            <person name="Wilson R.K."/>
            <person name="Sommer R.J."/>
        </authorList>
    </citation>
    <scope>NUCLEOTIDE SEQUENCE [LARGE SCALE GENOMIC DNA]</scope>
    <source>
        <strain evidence="2">PS312</strain>
    </source>
</reference>
<sequence>MLTWRMLCFPTLRMPPMTCPYADHNACPVLKIDQLANSLVVSSFCPICSSEDRKTLYHRLVCDTVNSTARQGVLLIILVVWAVFTGAAISAETVDLYIVYLCIKYIRPIVVLPMVSLFIILFAMMHLHYRIRDAILQCVQFLLILANDGAASFCTYTFTHLREMSSDNRNLQATDQNTIIAEEAKAFQPEDVKTMTDFTLAACVRCYFNTS</sequence>
<evidence type="ECO:0000313" key="2">
    <source>
        <dbReference type="Proteomes" id="UP000005239"/>
    </source>
</evidence>
<accession>A0A2A6BBP0</accession>
<proteinExistence type="predicted"/>
<keyword evidence="2" id="KW-1185">Reference proteome</keyword>
<organism evidence="1 2">
    <name type="scientific">Pristionchus pacificus</name>
    <name type="common">Parasitic nematode worm</name>
    <dbReference type="NCBI Taxonomy" id="54126"/>
    <lineage>
        <taxon>Eukaryota</taxon>
        <taxon>Metazoa</taxon>
        <taxon>Ecdysozoa</taxon>
        <taxon>Nematoda</taxon>
        <taxon>Chromadorea</taxon>
        <taxon>Rhabditida</taxon>
        <taxon>Rhabditina</taxon>
        <taxon>Diplogasteromorpha</taxon>
        <taxon>Diplogasteroidea</taxon>
        <taxon>Neodiplogasteridae</taxon>
        <taxon>Pristionchus</taxon>
    </lineage>
</organism>